<dbReference type="PANTHER" id="PTHR30561">
    <property type="entry name" value="SMR FAMILY PROTON-DEPENDENT DRUG EFFLUX TRANSPORTER SUGE"/>
    <property type="match status" value="1"/>
</dbReference>
<dbReference type="Proteomes" id="UP001239167">
    <property type="component" value="Unassembled WGS sequence"/>
</dbReference>
<name>A0ABT9Y443_9FIRM</name>
<dbReference type="InterPro" id="IPR037185">
    <property type="entry name" value="EmrE-like"/>
</dbReference>
<evidence type="ECO:0000256" key="4">
    <source>
        <dbReference type="ARBA" id="ARBA00022516"/>
    </source>
</evidence>
<sequence>MINFIMILIGVMLNAAAQLFLKKGMLVIGKVQISFDSIIVALPKICLNYHIWSGLTCYVISVLVWLVVLSRVEVSYAYPFLSIGYIVTAFIGYYFLGESMNLYKISGIIVICLGILLLYKA</sequence>
<keyword evidence="8" id="KW-0448">Lipopolysaccharide biosynthesis</keyword>
<keyword evidence="5" id="KW-0997">Cell inner membrane</keyword>
<keyword evidence="3" id="KW-1003">Cell membrane</keyword>
<evidence type="ECO:0000256" key="10">
    <source>
        <dbReference type="ARBA" id="ARBA00023098"/>
    </source>
</evidence>
<evidence type="ECO:0000256" key="8">
    <source>
        <dbReference type="ARBA" id="ARBA00022985"/>
    </source>
</evidence>
<accession>A0ABT9Y443</accession>
<comment type="similarity">
    <text evidence="2">Belongs to the EamA transporter family.</text>
</comment>
<feature type="transmembrane region" description="Helical" evidence="12">
    <location>
        <begin position="102"/>
        <end position="119"/>
    </location>
</feature>
<keyword evidence="10" id="KW-0443">Lipid metabolism</keyword>
<gene>
    <name evidence="14" type="ORF">J2S01_000279</name>
</gene>
<dbReference type="RefSeq" id="WP_307222485.1">
    <property type="nucleotide sequence ID" value="NZ_CP116940.1"/>
</dbReference>
<organism evidence="14 15">
    <name type="scientific">Pectinatus haikarae</name>
    <dbReference type="NCBI Taxonomy" id="349096"/>
    <lineage>
        <taxon>Bacteria</taxon>
        <taxon>Bacillati</taxon>
        <taxon>Bacillota</taxon>
        <taxon>Negativicutes</taxon>
        <taxon>Selenomonadales</taxon>
        <taxon>Selenomonadaceae</taxon>
        <taxon>Pectinatus</taxon>
    </lineage>
</organism>
<keyword evidence="7 12" id="KW-0812">Transmembrane</keyword>
<evidence type="ECO:0000313" key="15">
    <source>
        <dbReference type="Proteomes" id="UP001239167"/>
    </source>
</evidence>
<evidence type="ECO:0000256" key="9">
    <source>
        <dbReference type="ARBA" id="ARBA00022989"/>
    </source>
</evidence>
<dbReference type="InterPro" id="IPR000390">
    <property type="entry name" value="Small_drug/metabolite_transptr"/>
</dbReference>
<evidence type="ECO:0000256" key="6">
    <source>
        <dbReference type="ARBA" id="ARBA00022556"/>
    </source>
</evidence>
<keyword evidence="11 12" id="KW-0472">Membrane</keyword>
<dbReference type="PANTHER" id="PTHR30561:SF9">
    <property type="entry name" value="4-AMINO-4-DEOXY-L-ARABINOSE-PHOSPHOUNDECAPRENOL FLIPPASE SUBUNIT ARNF-RELATED"/>
    <property type="match status" value="1"/>
</dbReference>
<feature type="transmembrane region" description="Helical" evidence="12">
    <location>
        <begin position="76"/>
        <end position="96"/>
    </location>
</feature>
<dbReference type="SUPFAM" id="SSF103481">
    <property type="entry name" value="Multidrug resistance efflux transporter EmrE"/>
    <property type="match status" value="1"/>
</dbReference>
<evidence type="ECO:0000256" key="5">
    <source>
        <dbReference type="ARBA" id="ARBA00022519"/>
    </source>
</evidence>
<evidence type="ECO:0000256" key="3">
    <source>
        <dbReference type="ARBA" id="ARBA00022475"/>
    </source>
</evidence>
<evidence type="ECO:0000256" key="12">
    <source>
        <dbReference type="SAM" id="Phobius"/>
    </source>
</evidence>
<dbReference type="Pfam" id="PF00892">
    <property type="entry name" value="EamA"/>
    <property type="match status" value="1"/>
</dbReference>
<proteinExistence type="inferred from homology"/>
<dbReference type="EMBL" id="JAUSUE010000001">
    <property type="protein sequence ID" value="MDQ0202594.1"/>
    <property type="molecule type" value="Genomic_DNA"/>
</dbReference>
<feature type="domain" description="EamA" evidence="13">
    <location>
        <begin position="2"/>
        <end position="119"/>
    </location>
</feature>
<evidence type="ECO:0000259" key="13">
    <source>
        <dbReference type="Pfam" id="PF00892"/>
    </source>
</evidence>
<protein>
    <submittedName>
        <fullName evidence="14">Multidrug transporter EmrE-like cation transporter</fullName>
    </submittedName>
</protein>
<evidence type="ECO:0000313" key="14">
    <source>
        <dbReference type="EMBL" id="MDQ0202594.1"/>
    </source>
</evidence>
<evidence type="ECO:0000256" key="2">
    <source>
        <dbReference type="ARBA" id="ARBA00007362"/>
    </source>
</evidence>
<comment type="subcellular location">
    <subcellularLocation>
        <location evidence="1">Cell membrane</location>
        <topology evidence="1">Multi-pass membrane protein</topology>
    </subcellularLocation>
</comment>
<keyword evidence="15" id="KW-1185">Reference proteome</keyword>
<keyword evidence="6" id="KW-0441">Lipid A biosynthesis</keyword>
<evidence type="ECO:0000256" key="7">
    <source>
        <dbReference type="ARBA" id="ARBA00022692"/>
    </source>
</evidence>
<dbReference type="Gene3D" id="1.10.3730.20">
    <property type="match status" value="1"/>
</dbReference>
<evidence type="ECO:0000256" key="11">
    <source>
        <dbReference type="ARBA" id="ARBA00023136"/>
    </source>
</evidence>
<keyword evidence="4" id="KW-0444">Lipid biosynthesis</keyword>
<evidence type="ECO:0000256" key="1">
    <source>
        <dbReference type="ARBA" id="ARBA00004651"/>
    </source>
</evidence>
<feature type="transmembrane region" description="Helical" evidence="12">
    <location>
        <begin position="49"/>
        <end position="69"/>
    </location>
</feature>
<keyword evidence="9 12" id="KW-1133">Transmembrane helix</keyword>
<dbReference type="InterPro" id="IPR000620">
    <property type="entry name" value="EamA_dom"/>
</dbReference>
<reference evidence="14 15" key="1">
    <citation type="submission" date="2023-07" db="EMBL/GenBank/DDBJ databases">
        <title>Genomic Encyclopedia of Type Strains, Phase IV (KMG-IV): sequencing the most valuable type-strain genomes for metagenomic binning, comparative biology and taxonomic classification.</title>
        <authorList>
            <person name="Goeker M."/>
        </authorList>
    </citation>
    <scope>NUCLEOTIDE SEQUENCE [LARGE SCALE GENOMIC DNA]</scope>
    <source>
        <strain evidence="14 15">DSM 16980</strain>
    </source>
</reference>
<comment type="caution">
    <text evidence="14">The sequence shown here is derived from an EMBL/GenBank/DDBJ whole genome shotgun (WGS) entry which is preliminary data.</text>
</comment>